<evidence type="ECO:0000313" key="4">
    <source>
        <dbReference type="EMBL" id="CAC5371509.1"/>
    </source>
</evidence>
<sequence>MKSYFGEGKDAREWEFAPKLVFARYDKFTERVETILELMETAMEFLKLEKIELGGIKGKQLSTQVVQLFDEFNAVYNTFTTRSYDPLDPSNPEFLEDYARFQEKIGDFDRRLATIICQGFDDCATTESVFKLLDIMGSLLDRELIKNDFECKYPTVIQMMSNELDIAKAIYDEQVALKKERGKARMHKNMPKVAGGLRWAHELRERISVPMKDFKHIEHSCMQGEDAKLVYTKYEEMLQLLNGCMQGEDAKLVYTKYEEMLQLLNGWNDEVYSEWTAGVTEACSFNMSQPLIVRNEETKLITVNFDPQLTAVLREVKYLDESKEQEIPESAKGMFAKNDTLWRFVTNLDLTVHLYNKVRNTILEVEFPLVEGQLQDIDVQLEQAEKSLNWESDGVWDYIQKTRDQVIDLESRVQKAKDNVEEIKKLMSTWSKIPLFERKEDKHETLLNLDDRKERLEKRYSNIKDIGNKIHELLKNNLDFFKANANTDIWKAYVDYVDEMVVDGFFNTIHCSIKFVLDNTDPKVEVDPLFEAQLELQVPEMVFIPSLDYGVADGFYDLVDGLVGDIYKQASLIPRLAAHSGQENYQPDLEEMEELSDMRSELMDRINNIMNKAIEYRNSFDNYAYLWVDDRNEFMRQFLLYNHVLTQEEIEAHADDSVPENPPTLKQFKEQIDTYEKIYEEAEQIQPTRLFESWFRVNSKPFKQALLNTIKRWSYMFKQHLIDHVTNSLKELTDFIKTTDGGLEKPVEEGDYDGLVICMGYLLAVKDRQATTDEMFEPLKQTIELLKTYDQEMPEEVHLQLQELPEQWKNTKKIAITVKQQVAPLQATEVANIRRKTATFDVNQHKFREQFRTIPPFRYNCENPYESIDTYHLEIAEMEKEMAKLLDAAGLFEVNVPDFKQLKQCRKEIKLLKTLWDYIVMVRSSFEDWKTTPWKEINVEQMDMDCKKFAKDIRQLDKEMRAWDSYTGVEDSVKNMLTSLRAVSELQNDAIRERHWQQLMAATKVRFVMDNKNF</sequence>
<feature type="domain" description="Dynein heavy chain tail" evidence="2">
    <location>
        <begin position="7"/>
        <end position="244"/>
    </location>
</feature>
<reference evidence="4 5" key="1">
    <citation type="submission" date="2020-06" db="EMBL/GenBank/DDBJ databases">
        <authorList>
            <person name="Li R."/>
            <person name="Bekaert M."/>
        </authorList>
    </citation>
    <scope>NUCLEOTIDE SEQUENCE [LARGE SCALE GENOMIC DNA]</scope>
    <source>
        <strain evidence="5">wild</strain>
    </source>
</reference>
<protein>
    <submittedName>
        <fullName evidence="4">DNAH</fullName>
    </submittedName>
</protein>
<dbReference type="PANTHER" id="PTHR46532:SF11">
    <property type="entry name" value="DYNEIN AXONEMAL HEAVY CHAIN 12"/>
    <property type="match status" value="1"/>
</dbReference>
<evidence type="ECO:0000259" key="2">
    <source>
        <dbReference type="Pfam" id="PF08385"/>
    </source>
</evidence>
<dbReference type="EMBL" id="CACVKT020001765">
    <property type="protein sequence ID" value="CAC5371509.1"/>
    <property type="molecule type" value="Genomic_DNA"/>
</dbReference>
<dbReference type="OrthoDB" id="10249909at2759"/>
<keyword evidence="5" id="KW-1185">Reference proteome</keyword>
<gene>
    <name evidence="4" type="ORF">MCOR_9942</name>
</gene>
<evidence type="ECO:0000259" key="3">
    <source>
        <dbReference type="Pfam" id="PF08393"/>
    </source>
</evidence>
<dbReference type="PANTHER" id="PTHR46532">
    <property type="entry name" value="MALE FERTILITY FACTOR KL5"/>
    <property type="match status" value="1"/>
</dbReference>
<dbReference type="AlphaFoldDB" id="A0A6J8AT49"/>
<organism evidence="4 5">
    <name type="scientific">Mytilus coruscus</name>
    <name type="common">Sea mussel</name>
    <dbReference type="NCBI Taxonomy" id="42192"/>
    <lineage>
        <taxon>Eukaryota</taxon>
        <taxon>Metazoa</taxon>
        <taxon>Spiralia</taxon>
        <taxon>Lophotrochozoa</taxon>
        <taxon>Mollusca</taxon>
        <taxon>Bivalvia</taxon>
        <taxon>Autobranchia</taxon>
        <taxon>Pteriomorphia</taxon>
        <taxon>Mytilida</taxon>
        <taxon>Mytiloidea</taxon>
        <taxon>Mytilidae</taxon>
        <taxon>Mytilinae</taxon>
        <taxon>Mytilus</taxon>
    </lineage>
</organism>
<proteinExistence type="predicted"/>
<dbReference type="InterPro" id="IPR026983">
    <property type="entry name" value="DHC"/>
</dbReference>
<name>A0A6J8AT49_MYTCO</name>
<dbReference type="Pfam" id="PF08385">
    <property type="entry name" value="DHC_N1"/>
    <property type="match status" value="1"/>
</dbReference>
<evidence type="ECO:0000256" key="1">
    <source>
        <dbReference type="SAM" id="Coils"/>
    </source>
</evidence>
<dbReference type="GO" id="GO:0007018">
    <property type="term" value="P:microtubule-based movement"/>
    <property type="evidence" value="ECO:0007669"/>
    <property type="project" value="InterPro"/>
</dbReference>
<dbReference type="GO" id="GO:0051959">
    <property type="term" value="F:dynein light intermediate chain binding"/>
    <property type="evidence" value="ECO:0007669"/>
    <property type="project" value="InterPro"/>
</dbReference>
<dbReference type="GO" id="GO:0005858">
    <property type="term" value="C:axonemal dynein complex"/>
    <property type="evidence" value="ECO:0007669"/>
    <property type="project" value="TreeGrafter"/>
</dbReference>
<dbReference type="InterPro" id="IPR013594">
    <property type="entry name" value="Dynein_heavy_tail"/>
</dbReference>
<feature type="coiled-coil region" evidence="1">
    <location>
        <begin position="399"/>
        <end position="466"/>
    </location>
</feature>
<evidence type="ECO:0000313" key="5">
    <source>
        <dbReference type="Proteomes" id="UP000507470"/>
    </source>
</evidence>
<feature type="domain" description="Dynein heavy chain linker" evidence="3">
    <location>
        <begin position="902"/>
        <end position="1008"/>
    </location>
</feature>
<dbReference type="InterPro" id="IPR013602">
    <property type="entry name" value="Dynein_heavy_linker"/>
</dbReference>
<dbReference type="GO" id="GO:0045505">
    <property type="term" value="F:dynein intermediate chain binding"/>
    <property type="evidence" value="ECO:0007669"/>
    <property type="project" value="InterPro"/>
</dbReference>
<accession>A0A6J8AT49</accession>
<dbReference type="Proteomes" id="UP000507470">
    <property type="component" value="Unassembled WGS sequence"/>
</dbReference>
<keyword evidence="1" id="KW-0175">Coiled coil</keyword>
<dbReference type="Pfam" id="PF08393">
    <property type="entry name" value="DHC_N2"/>
    <property type="match status" value="1"/>
</dbReference>